<name>A0A955L9Y4_9BACT</name>
<accession>A0A955L9Y4</accession>
<reference evidence="1" key="2">
    <citation type="journal article" date="2021" name="Microbiome">
        <title>Successional dynamics and alternative stable states in a saline activated sludge microbial community over 9 years.</title>
        <authorList>
            <person name="Wang Y."/>
            <person name="Ye J."/>
            <person name="Ju F."/>
            <person name="Liu L."/>
            <person name="Boyd J.A."/>
            <person name="Deng Y."/>
            <person name="Parks D.H."/>
            <person name="Jiang X."/>
            <person name="Yin X."/>
            <person name="Woodcroft B.J."/>
            <person name="Tyson G.W."/>
            <person name="Hugenholtz P."/>
            <person name="Polz M.F."/>
            <person name="Zhang T."/>
        </authorList>
    </citation>
    <scope>NUCLEOTIDE SEQUENCE</scope>
    <source>
        <strain evidence="1">HKST-UBA11</strain>
    </source>
</reference>
<proteinExistence type="predicted"/>
<dbReference type="Proteomes" id="UP000754563">
    <property type="component" value="Unassembled WGS sequence"/>
</dbReference>
<evidence type="ECO:0000313" key="1">
    <source>
        <dbReference type="EMBL" id="MCA9386264.1"/>
    </source>
</evidence>
<reference evidence="1" key="1">
    <citation type="submission" date="2020-04" db="EMBL/GenBank/DDBJ databases">
        <authorList>
            <person name="Zhang T."/>
        </authorList>
    </citation>
    <scope>NUCLEOTIDE SEQUENCE</scope>
    <source>
        <strain evidence="1">HKST-UBA11</strain>
    </source>
</reference>
<dbReference type="EMBL" id="JAGQLH010000111">
    <property type="protein sequence ID" value="MCA9386264.1"/>
    <property type="molecule type" value="Genomic_DNA"/>
</dbReference>
<dbReference type="AlphaFoldDB" id="A0A955L9Y4"/>
<comment type="caution">
    <text evidence="1">The sequence shown here is derived from an EMBL/GenBank/DDBJ whole genome shotgun (WGS) entry which is preliminary data.</text>
</comment>
<organism evidence="1 2">
    <name type="scientific">Candidatus Dojkabacteria bacterium</name>
    <dbReference type="NCBI Taxonomy" id="2099670"/>
    <lineage>
        <taxon>Bacteria</taxon>
        <taxon>Candidatus Dojkabacteria</taxon>
    </lineage>
</organism>
<protein>
    <submittedName>
        <fullName evidence="1">Uncharacterized protein</fullName>
    </submittedName>
</protein>
<sequence length="346" mass="40094">MATILEHVSSDFMTEQLKAQIAEQPTYFRMNHNHSRYYVTVENDIVEWYPSVTSIIKQVIPPSVGMQLLMMEKGKEFNTWMAELAHQGTFIHTEVSTYIHNRELATQYEESDDHILYSLNYFEDKIKEYFEEKRLNYDVKKWDIELRPKVVSLIKFVLDYEVEPLAIEMIVGYRNNKIQYAGACDLLANVTIEEKGFFGEVYKSGKQKGMPKETKQKVRKIALIDFKSGTSGFFDEYGIQLKMYARALYQMTGIKGDCILNVGPTKFMNGNTPGYSVKDWTDKIEDKTVDLYLDVFAMNYEKPDQIAVFDGALTPTGDISSLFRYQDADEFVLNLAKVNRQLEETI</sequence>
<gene>
    <name evidence="1" type="ORF">KC717_06490</name>
</gene>
<evidence type="ECO:0000313" key="2">
    <source>
        <dbReference type="Proteomes" id="UP000754563"/>
    </source>
</evidence>